<protein>
    <submittedName>
        <fullName evidence="10">Probable myosin-binding protein 5</fullName>
    </submittedName>
</protein>
<evidence type="ECO:0000256" key="4">
    <source>
        <dbReference type="ARBA" id="ARBA00023136"/>
    </source>
</evidence>
<dbReference type="KEGG" id="soe:110794447"/>
<feature type="domain" description="GTD-binding" evidence="8">
    <location>
        <begin position="388"/>
        <end position="486"/>
    </location>
</feature>
<feature type="transmembrane region" description="Helical" evidence="7">
    <location>
        <begin position="21"/>
        <end position="45"/>
    </location>
</feature>
<sequence length="573" mass="63931">MSYSGRSVRNFVEQELGPLPHFVLYAILEWTLIGLLFLDGFLSFVSTEFADFFDLQSPCVLCTRIDHILARNKPRYCCNQTICDGHKKDLSSLAYCHVHRKLSDIRTMCKGCLLSFASTDNNNNNNNNKSECSSLELLFDDEMKARVRLQPQWMDDTANGGGGGGGGKLMYCSCCGEAMKVKYHNNNITSNSGILSRVPSRLSQAQTQAQAPAPSPRSPFGTWRADDVRTTLELSHIRCQELKSSETTIRGEEDACNVVIPTAGKEETKLTTTTTTTTTDFDDFMEEFGSSKSFGRNSSFGGNTSFGRNTSFGTSTSFGRNPSFGRNTSFGRGISSSSSNRFLGINTDSTAASPRLTNRVPRKSLLEKVELGSDPVETIIGNETDIEVIMTRLKNQIRLDRKSLVALYMELDEERSASAVAANNAMAMITRLQAEKASVQMEALQYQRMMEEQAEYDKEDIQMLKDFLNKKEDEIRDLEAELDLYRDRCGFPDVNRADALEKSLSYSSISEHGSPLFSIGGSFYEEGENSGRKTDDYEVGDESSHEEDDEEEGENIDGERDQHLDDDDDNNRS</sequence>
<dbReference type="InterPro" id="IPR007656">
    <property type="entry name" value="GTD-bd"/>
</dbReference>
<evidence type="ECO:0000256" key="5">
    <source>
        <dbReference type="SAM" id="Coils"/>
    </source>
</evidence>
<dbReference type="RefSeq" id="XP_021855120.1">
    <property type="nucleotide sequence ID" value="XM_021999428.2"/>
</dbReference>
<dbReference type="Pfam" id="PF04576">
    <property type="entry name" value="Zein-binding"/>
    <property type="match status" value="1"/>
</dbReference>
<keyword evidence="5" id="KW-0175">Coiled coil</keyword>
<evidence type="ECO:0000259" key="8">
    <source>
        <dbReference type="PROSITE" id="PS51775"/>
    </source>
</evidence>
<evidence type="ECO:0000256" key="2">
    <source>
        <dbReference type="ARBA" id="ARBA00022692"/>
    </source>
</evidence>
<dbReference type="GO" id="GO:0016020">
    <property type="term" value="C:membrane"/>
    <property type="evidence" value="ECO:0007669"/>
    <property type="project" value="UniProtKB-SubCell"/>
</dbReference>
<dbReference type="Proteomes" id="UP000813463">
    <property type="component" value="Chromosome 5"/>
</dbReference>
<evidence type="ECO:0000256" key="3">
    <source>
        <dbReference type="ARBA" id="ARBA00022989"/>
    </source>
</evidence>
<comment type="subcellular location">
    <subcellularLocation>
        <location evidence="1">Membrane</location>
        <topology evidence="1">Single-pass membrane protein</topology>
    </subcellularLocation>
</comment>
<dbReference type="AlphaFoldDB" id="A0A9R0K2F9"/>
<reference evidence="10" key="2">
    <citation type="submission" date="2025-08" db="UniProtKB">
        <authorList>
            <consortium name="RefSeq"/>
        </authorList>
    </citation>
    <scope>IDENTIFICATION</scope>
    <source>
        <tissue evidence="10">Leaf</tissue>
    </source>
</reference>
<accession>A0A9R0K2F9</accession>
<proteinExistence type="predicted"/>
<dbReference type="PROSITE" id="PS51775">
    <property type="entry name" value="GTD_BINDING"/>
    <property type="match status" value="1"/>
</dbReference>
<evidence type="ECO:0000313" key="10">
    <source>
        <dbReference type="RefSeq" id="XP_021855120.1"/>
    </source>
</evidence>
<evidence type="ECO:0000256" key="1">
    <source>
        <dbReference type="ARBA" id="ARBA00004167"/>
    </source>
</evidence>
<reference evidence="9" key="1">
    <citation type="journal article" date="2021" name="Nat. Commun.">
        <title>Genomic analyses provide insights into spinach domestication and the genetic basis of agronomic traits.</title>
        <authorList>
            <person name="Cai X."/>
            <person name="Sun X."/>
            <person name="Xu C."/>
            <person name="Sun H."/>
            <person name="Wang X."/>
            <person name="Ge C."/>
            <person name="Zhang Z."/>
            <person name="Wang Q."/>
            <person name="Fei Z."/>
            <person name="Jiao C."/>
            <person name="Wang Q."/>
        </authorList>
    </citation>
    <scope>NUCLEOTIDE SEQUENCE [LARGE SCALE GENOMIC DNA]</scope>
    <source>
        <strain evidence="9">cv. Varoflay</strain>
    </source>
</reference>
<evidence type="ECO:0000256" key="6">
    <source>
        <dbReference type="SAM" id="MobiDB-lite"/>
    </source>
</evidence>
<feature type="compositionally biased region" description="Acidic residues" evidence="6">
    <location>
        <begin position="537"/>
        <end position="556"/>
    </location>
</feature>
<dbReference type="GO" id="GO:0080115">
    <property type="term" value="F:myosin XI tail binding"/>
    <property type="evidence" value="ECO:0007669"/>
    <property type="project" value="UniProtKB-ARBA"/>
</dbReference>
<feature type="region of interest" description="Disordered" evidence="6">
    <location>
        <begin position="201"/>
        <end position="222"/>
    </location>
</feature>
<organism evidence="9 10">
    <name type="scientific">Spinacia oleracea</name>
    <name type="common">Spinach</name>
    <dbReference type="NCBI Taxonomy" id="3562"/>
    <lineage>
        <taxon>Eukaryota</taxon>
        <taxon>Viridiplantae</taxon>
        <taxon>Streptophyta</taxon>
        <taxon>Embryophyta</taxon>
        <taxon>Tracheophyta</taxon>
        <taxon>Spermatophyta</taxon>
        <taxon>Magnoliopsida</taxon>
        <taxon>eudicotyledons</taxon>
        <taxon>Gunneridae</taxon>
        <taxon>Pentapetalae</taxon>
        <taxon>Caryophyllales</taxon>
        <taxon>Chenopodiaceae</taxon>
        <taxon>Chenopodioideae</taxon>
        <taxon>Anserineae</taxon>
        <taxon>Spinacia</taxon>
    </lineage>
</organism>
<feature type="region of interest" description="Disordered" evidence="6">
    <location>
        <begin position="517"/>
        <end position="573"/>
    </location>
</feature>
<gene>
    <name evidence="10" type="primary">LOC110794447</name>
</gene>
<dbReference type="PANTHER" id="PTHR31448:SF9">
    <property type="entry name" value="MYOSIN-BINDING PROTEIN 6-RELATED"/>
    <property type="match status" value="1"/>
</dbReference>
<feature type="coiled-coil region" evidence="5">
    <location>
        <begin position="422"/>
        <end position="488"/>
    </location>
</feature>
<feature type="compositionally biased region" description="Acidic residues" evidence="6">
    <location>
        <begin position="564"/>
        <end position="573"/>
    </location>
</feature>
<keyword evidence="3 7" id="KW-1133">Transmembrane helix</keyword>
<evidence type="ECO:0000256" key="7">
    <source>
        <dbReference type="SAM" id="Phobius"/>
    </source>
</evidence>
<keyword evidence="2 7" id="KW-0812">Transmembrane</keyword>
<dbReference type="InterPro" id="IPR039306">
    <property type="entry name" value="MYOB"/>
</dbReference>
<keyword evidence="4 7" id="KW-0472">Membrane</keyword>
<dbReference type="OrthoDB" id="1853282at2759"/>
<feature type="compositionally biased region" description="Low complexity" evidence="6">
    <location>
        <begin position="203"/>
        <end position="212"/>
    </location>
</feature>
<evidence type="ECO:0000313" key="9">
    <source>
        <dbReference type="Proteomes" id="UP000813463"/>
    </source>
</evidence>
<name>A0A9R0K2F9_SPIOL</name>
<dbReference type="PANTHER" id="PTHR31448">
    <property type="entry name" value="MYOSIN-BINDING PROTEIN 2"/>
    <property type="match status" value="1"/>
</dbReference>
<keyword evidence="9" id="KW-1185">Reference proteome</keyword>
<dbReference type="GeneID" id="110794447"/>